<evidence type="ECO:0000313" key="4">
    <source>
        <dbReference type="Proteomes" id="UP000095606"/>
    </source>
</evidence>
<evidence type="ECO:0000313" key="3">
    <source>
        <dbReference type="EMBL" id="UVQ74859.1"/>
    </source>
</evidence>
<evidence type="ECO:0000313" key="5">
    <source>
        <dbReference type="Proteomes" id="UP001060104"/>
    </source>
</evidence>
<organism evidence="2 4">
    <name type="scientific">Bacteroides faecis</name>
    <dbReference type="NCBI Taxonomy" id="674529"/>
    <lineage>
        <taxon>Bacteria</taxon>
        <taxon>Pseudomonadati</taxon>
        <taxon>Bacteroidota</taxon>
        <taxon>Bacteroidia</taxon>
        <taxon>Bacteroidales</taxon>
        <taxon>Bacteroidaceae</taxon>
        <taxon>Bacteroides</taxon>
    </lineage>
</organism>
<accession>A0A174UYT8</accession>
<dbReference type="Proteomes" id="UP000095606">
    <property type="component" value="Unassembled WGS sequence"/>
</dbReference>
<evidence type="ECO:0008006" key="6">
    <source>
        <dbReference type="Google" id="ProtNLM"/>
    </source>
</evidence>
<proteinExistence type="predicted"/>
<accession>A0A3E5G3F8</accession>
<dbReference type="RefSeq" id="WP_055271518.1">
    <property type="nucleotide sequence ID" value="NZ_CABMFH010000036.1"/>
</dbReference>
<keyword evidence="1" id="KW-0175">Coiled coil</keyword>
<dbReference type="EMBL" id="CZAE01000033">
    <property type="protein sequence ID" value="CUQ25078.1"/>
    <property type="molecule type" value="Genomic_DNA"/>
</dbReference>
<dbReference type="Proteomes" id="UP001060104">
    <property type="component" value="Chromosome"/>
</dbReference>
<name>A0A3E5G3F8_9BACE</name>
<feature type="coiled-coil region" evidence="1">
    <location>
        <begin position="138"/>
        <end position="165"/>
    </location>
</feature>
<dbReference type="AlphaFoldDB" id="A0A3E5G3F8"/>
<dbReference type="GeneID" id="69592095"/>
<protein>
    <recommendedName>
        <fullName evidence="6">Lipoprotein</fullName>
    </recommendedName>
</protein>
<gene>
    <name evidence="2" type="ORF">ERS852461_04710</name>
    <name evidence="3" type="ORF">NXY30_28790</name>
</gene>
<reference evidence="2 4" key="1">
    <citation type="submission" date="2015-09" db="EMBL/GenBank/DDBJ databases">
        <authorList>
            <consortium name="Pathogen Informatics"/>
        </authorList>
    </citation>
    <scope>NUCLEOTIDE SEQUENCE [LARGE SCALE GENOMIC DNA]</scope>
    <source>
        <strain evidence="2 4">2789STDY5834846</strain>
    </source>
</reference>
<evidence type="ECO:0000313" key="2">
    <source>
        <dbReference type="EMBL" id="CUQ25078.1"/>
    </source>
</evidence>
<keyword evidence="5" id="KW-1185">Reference proteome</keyword>
<reference evidence="3" key="2">
    <citation type="submission" date="2022-08" db="EMBL/GenBank/DDBJ databases">
        <title>Genome Sequencing of Bacteroides fragilis Group Isolates with Nanopore Technology.</title>
        <authorList>
            <person name="Tisza M.J."/>
            <person name="Smith D."/>
            <person name="Dekker J.P."/>
        </authorList>
    </citation>
    <scope>NUCLEOTIDE SEQUENCE</scope>
    <source>
        <strain evidence="3">BFG-527</strain>
    </source>
</reference>
<dbReference type="PROSITE" id="PS51257">
    <property type="entry name" value="PROKAR_LIPOPROTEIN"/>
    <property type="match status" value="1"/>
</dbReference>
<evidence type="ECO:0000256" key="1">
    <source>
        <dbReference type="SAM" id="Coils"/>
    </source>
</evidence>
<sequence length="268" mass="29900">MEKLIRSSNAAMLFISLSLLIVLTTGCQEVKLKAAIEVANKQCPMDMGEAGKITSIVYDGENVVYTFQLNEETANIKALQKNPESMKTSMKIMFQNPTKEVKTLLDLVVKCKAGLQMIYIGKDSGEQVVCELTTDEIKNILNADVNASESDLAKLESQIQMANLQFPMKASEEVVIEKIELSDESVIYICRVDEDLCEMSQIKANAKEVKEGIVGTLANQTDLPTQLFIKCCVNCNRNIVYRYIGKQSEDQHDVVITVSELKDLLKKE</sequence>
<dbReference type="EMBL" id="CP103141">
    <property type="protein sequence ID" value="UVQ74859.1"/>
    <property type="molecule type" value="Genomic_DNA"/>
</dbReference>